<evidence type="ECO:0000313" key="2">
    <source>
        <dbReference type="Proteomes" id="UP001447516"/>
    </source>
</evidence>
<dbReference type="EMBL" id="JBDJAW010000006">
    <property type="protein sequence ID" value="MEN3535522.1"/>
    <property type="molecule type" value="Genomic_DNA"/>
</dbReference>
<proteinExistence type="predicted"/>
<organism evidence="1 2">
    <name type="scientific">Microbispora maris</name>
    <dbReference type="NCBI Taxonomy" id="3144104"/>
    <lineage>
        <taxon>Bacteria</taxon>
        <taxon>Bacillati</taxon>
        <taxon>Actinomycetota</taxon>
        <taxon>Actinomycetes</taxon>
        <taxon>Streptosporangiales</taxon>
        <taxon>Streptosporangiaceae</taxon>
        <taxon>Microbispora</taxon>
    </lineage>
</organism>
<dbReference type="RefSeq" id="WP_346225568.1">
    <property type="nucleotide sequence ID" value="NZ_JBDJAW010000006.1"/>
</dbReference>
<sequence>MSVPASRQRTTYQLVEAVVARLDQDELPQLPRLWDAYTRHPDGRERDREHLLGSGVLTEISAWAPLVVAFVGAAVLDALKEEITERSRDGIRTLFAWRRRRRQAMREVLAEPLPPFDDAEQARIARSVRSKALALGLPEDKAQLLADAVTGELLRESTTPPLEG</sequence>
<reference evidence="1 2" key="1">
    <citation type="submission" date="2024-05" db="EMBL/GenBank/DDBJ databases">
        <title>Microbispora sp.ZYX-F-249.</title>
        <authorList>
            <person name="Xie H."/>
        </authorList>
    </citation>
    <scope>NUCLEOTIDE SEQUENCE [LARGE SCALE GENOMIC DNA]</scope>
    <source>
        <strain evidence="1 2">ZYX-F-249</strain>
    </source>
</reference>
<evidence type="ECO:0000313" key="1">
    <source>
        <dbReference type="EMBL" id="MEN3535522.1"/>
    </source>
</evidence>
<protein>
    <submittedName>
        <fullName evidence="1">Uncharacterized protein</fullName>
    </submittedName>
</protein>
<comment type="caution">
    <text evidence="1">The sequence shown here is derived from an EMBL/GenBank/DDBJ whole genome shotgun (WGS) entry which is preliminary data.</text>
</comment>
<accession>A0ABV0AJM7</accession>
<name>A0ABV0AJM7_9ACTN</name>
<keyword evidence="2" id="KW-1185">Reference proteome</keyword>
<gene>
    <name evidence="1" type="ORF">AAH991_10460</name>
</gene>
<dbReference type="Proteomes" id="UP001447516">
    <property type="component" value="Unassembled WGS sequence"/>
</dbReference>